<dbReference type="EMBL" id="AZHW01000680">
    <property type="protein sequence ID" value="ETW97311.1"/>
    <property type="molecule type" value="Genomic_DNA"/>
</dbReference>
<name>W4LJ13_ENTF1</name>
<gene>
    <name evidence="2" type="ORF">ETSY1_23150</name>
</gene>
<dbReference type="HOGENOM" id="CLU_1701005_0_0_7"/>
<dbReference type="InterPro" id="IPR016188">
    <property type="entry name" value="PurM-like_N"/>
</dbReference>
<feature type="domain" description="PurM-like N-terminal" evidence="1">
    <location>
        <begin position="65"/>
        <end position="129"/>
    </location>
</feature>
<dbReference type="PANTHER" id="PTHR30303">
    <property type="entry name" value="HYDROGENASE ISOENZYMES FORMATION PROTEIN HYPE"/>
    <property type="match status" value="1"/>
</dbReference>
<dbReference type="GO" id="GO:0051604">
    <property type="term" value="P:protein maturation"/>
    <property type="evidence" value="ECO:0007669"/>
    <property type="project" value="TreeGrafter"/>
</dbReference>
<dbReference type="InterPro" id="IPR036921">
    <property type="entry name" value="PurM-like_N_sf"/>
</dbReference>
<dbReference type="Pfam" id="PF00586">
    <property type="entry name" value="AIRS"/>
    <property type="match status" value="1"/>
</dbReference>
<dbReference type="SUPFAM" id="SSF55326">
    <property type="entry name" value="PurM N-terminal domain-like"/>
    <property type="match status" value="1"/>
</dbReference>
<comment type="caution">
    <text evidence="2">The sequence shown here is derived from an EMBL/GenBank/DDBJ whole genome shotgun (WGS) entry which is preliminary data.</text>
</comment>
<dbReference type="Gene3D" id="3.30.1330.10">
    <property type="entry name" value="PurM-like, N-terminal domain"/>
    <property type="match status" value="1"/>
</dbReference>
<evidence type="ECO:0000313" key="3">
    <source>
        <dbReference type="Proteomes" id="UP000019141"/>
    </source>
</evidence>
<dbReference type="PANTHER" id="PTHR30303:SF0">
    <property type="entry name" value="CARBAMOYL DEHYDRATASE HYPE"/>
    <property type="match status" value="1"/>
</dbReference>
<accession>W4LJ13</accession>
<evidence type="ECO:0000313" key="2">
    <source>
        <dbReference type="EMBL" id="ETW97311.1"/>
    </source>
</evidence>
<proteinExistence type="predicted"/>
<dbReference type="InterPro" id="IPR011854">
    <property type="entry name" value="HypE"/>
</dbReference>
<organism evidence="2 3">
    <name type="scientific">Entotheonella factor</name>
    <dbReference type="NCBI Taxonomy" id="1429438"/>
    <lineage>
        <taxon>Bacteria</taxon>
        <taxon>Pseudomonadati</taxon>
        <taxon>Nitrospinota/Tectimicrobiota group</taxon>
        <taxon>Candidatus Tectimicrobiota</taxon>
        <taxon>Candidatus Entotheonellia</taxon>
        <taxon>Candidatus Entotheonellales</taxon>
        <taxon>Candidatus Entotheonellaceae</taxon>
        <taxon>Candidatus Entotheonella</taxon>
    </lineage>
</organism>
<protein>
    <recommendedName>
        <fullName evidence="1">PurM-like N-terminal domain-containing protein</fullName>
    </recommendedName>
</protein>
<evidence type="ECO:0000259" key="1">
    <source>
        <dbReference type="Pfam" id="PF00586"/>
    </source>
</evidence>
<reference evidence="2 3" key="1">
    <citation type="journal article" date="2014" name="Nature">
        <title>An environmental bacterial taxon with a large and distinct metabolic repertoire.</title>
        <authorList>
            <person name="Wilson M.C."/>
            <person name="Mori T."/>
            <person name="Ruckert C."/>
            <person name="Uria A.R."/>
            <person name="Helf M.J."/>
            <person name="Takada K."/>
            <person name="Gernert C."/>
            <person name="Steffens U.A."/>
            <person name="Heycke N."/>
            <person name="Schmitt S."/>
            <person name="Rinke C."/>
            <person name="Helfrich E.J."/>
            <person name="Brachmann A.O."/>
            <person name="Gurgui C."/>
            <person name="Wakimoto T."/>
            <person name="Kracht M."/>
            <person name="Crusemann M."/>
            <person name="Hentschel U."/>
            <person name="Abe I."/>
            <person name="Matsunaga S."/>
            <person name="Kalinowski J."/>
            <person name="Takeyama H."/>
            <person name="Piel J."/>
        </authorList>
    </citation>
    <scope>NUCLEOTIDE SEQUENCE [LARGE SCALE GENOMIC DNA]</scope>
    <source>
        <strain evidence="3">TSY1</strain>
    </source>
</reference>
<dbReference type="AlphaFoldDB" id="W4LJ13"/>
<sequence>MTFTPQTTDDVLAKIEKVRQSRQGRFYLRDETVTMSHGSGGKASHNLVEGMIAPAFTNPILDQMDDSAVFSLSPQDHRLAFTTDSYVVNPLFFPGGDIGKLAVHGTINDLAMAGATPLGLSVSFILEEGLPPSQICGGWSIRLPRRRGVRMCPL</sequence>
<dbReference type="Proteomes" id="UP000019141">
    <property type="component" value="Unassembled WGS sequence"/>
</dbReference>
<dbReference type="PATRIC" id="fig|1429438.4.peg.4458"/>
<keyword evidence="3" id="KW-1185">Reference proteome</keyword>